<dbReference type="Proteomes" id="UP000606974">
    <property type="component" value="Unassembled WGS sequence"/>
</dbReference>
<dbReference type="InterPro" id="IPR040150">
    <property type="entry name" value="Iwr1"/>
</dbReference>
<reference evidence="4" key="1">
    <citation type="submission" date="2020-02" db="EMBL/GenBank/DDBJ databases">
        <authorList>
            <person name="Palmer J.M."/>
        </authorList>
    </citation>
    <scope>NUCLEOTIDE SEQUENCE</scope>
    <source>
        <strain evidence="4">EPUS1.4</strain>
        <tissue evidence="4">Thallus</tissue>
    </source>
</reference>
<dbReference type="GO" id="GO:0006606">
    <property type="term" value="P:protein import into nucleus"/>
    <property type="evidence" value="ECO:0007669"/>
    <property type="project" value="InterPro"/>
</dbReference>
<comment type="caution">
    <text evidence="4">The sequence shown here is derived from an EMBL/GenBank/DDBJ whole genome shotgun (WGS) entry which is preliminary data.</text>
</comment>
<keyword evidence="5" id="KW-1185">Reference proteome</keyword>
<feature type="compositionally biased region" description="Acidic residues" evidence="2">
    <location>
        <begin position="331"/>
        <end position="347"/>
    </location>
</feature>
<evidence type="ECO:0000313" key="5">
    <source>
        <dbReference type="Proteomes" id="UP000606974"/>
    </source>
</evidence>
<gene>
    <name evidence="4" type="ORF">GJ744_007058</name>
</gene>
<evidence type="ECO:0000256" key="1">
    <source>
        <dbReference type="ARBA" id="ARBA00010218"/>
    </source>
</evidence>
<accession>A0A8H7E4G3</accession>
<feature type="region of interest" description="Disordered" evidence="2">
    <location>
        <begin position="102"/>
        <end position="141"/>
    </location>
</feature>
<sequence length="393" mass="44551">MELPPEHISIKRRRQEEPVELLYLESDGHQTKRRFTEYCFQRVKADIKQPIAPNALPARSIRKEGRVVSNYTASGIPIVRATSPGAEIREEAERRAAQRALRGRFLPEEHSSKPKKPARDVVATSQPVRASTPLQGPAAPLRHFHLDHGHRAPRLNPPSGIRKRKTARRNYLATFVESSKTSRQRSELLDTFPCEKPIRRPQDGTVKNRVDGKPVDQSLTSMPTRIEKTGQSMHDHPSSWDYDSDQLAEELAAFALEISREEGQEYQRSMTKMSEGMGVKDVLVDVDEDFIYDTYIRVPVAAGSKSLASPNDVGLLIIDDEDQELWQTFAESDDDSEWDEDDPDSNAEDNPANEYPDEEVDSGDEHGYGAYQHRKLASEDEEYDLNDPWSSSE</sequence>
<evidence type="ECO:0000256" key="2">
    <source>
        <dbReference type="SAM" id="MobiDB-lite"/>
    </source>
</evidence>
<feature type="compositionally biased region" description="Basic and acidic residues" evidence="2">
    <location>
        <begin position="196"/>
        <end position="214"/>
    </location>
</feature>
<dbReference type="PANTHER" id="PTHR28063">
    <property type="entry name" value="RNA POLYMERASE II NUCLEAR LOCALIZATION PROTEIN IWR1"/>
    <property type="match status" value="1"/>
</dbReference>
<dbReference type="OrthoDB" id="6255506at2759"/>
<proteinExistence type="inferred from homology"/>
<feature type="region of interest" description="Disordered" evidence="2">
    <location>
        <begin position="195"/>
        <end position="218"/>
    </location>
</feature>
<dbReference type="EMBL" id="JAACFV010000033">
    <property type="protein sequence ID" value="KAF7510159.1"/>
    <property type="molecule type" value="Genomic_DNA"/>
</dbReference>
<feature type="domain" description="Transcription factor Iwr1" evidence="3">
    <location>
        <begin position="288"/>
        <end position="359"/>
    </location>
</feature>
<protein>
    <recommendedName>
        <fullName evidence="3">Transcription factor Iwr1 domain-containing protein</fullName>
    </recommendedName>
</protein>
<feature type="compositionally biased region" description="Polar residues" evidence="2">
    <location>
        <begin position="123"/>
        <end position="134"/>
    </location>
</feature>
<comment type="similarity">
    <text evidence="1">Belongs to the IWR1/SLC7A6OS family.</text>
</comment>
<name>A0A8H7E4G3_9EURO</name>
<dbReference type="PANTHER" id="PTHR28063:SF1">
    <property type="entry name" value="RNA POLYMERASE II NUCLEAR LOCALIZATION PROTEIN IWR1"/>
    <property type="match status" value="1"/>
</dbReference>
<dbReference type="GO" id="GO:0005737">
    <property type="term" value="C:cytoplasm"/>
    <property type="evidence" value="ECO:0007669"/>
    <property type="project" value="TreeGrafter"/>
</dbReference>
<dbReference type="InterPro" id="IPR013883">
    <property type="entry name" value="TF_Iwr1_dom"/>
</dbReference>
<dbReference type="Pfam" id="PF08574">
    <property type="entry name" value="Iwr1"/>
    <property type="match status" value="1"/>
</dbReference>
<feature type="region of interest" description="Disordered" evidence="2">
    <location>
        <begin position="331"/>
        <end position="393"/>
    </location>
</feature>
<organism evidence="4 5">
    <name type="scientific">Endocarpon pusillum</name>
    <dbReference type="NCBI Taxonomy" id="364733"/>
    <lineage>
        <taxon>Eukaryota</taxon>
        <taxon>Fungi</taxon>
        <taxon>Dikarya</taxon>
        <taxon>Ascomycota</taxon>
        <taxon>Pezizomycotina</taxon>
        <taxon>Eurotiomycetes</taxon>
        <taxon>Chaetothyriomycetidae</taxon>
        <taxon>Verrucariales</taxon>
        <taxon>Verrucariaceae</taxon>
        <taxon>Endocarpon</taxon>
    </lineage>
</organism>
<evidence type="ECO:0000313" key="4">
    <source>
        <dbReference type="EMBL" id="KAF7510159.1"/>
    </source>
</evidence>
<evidence type="ECO:0000259" key="3">
    <source>
        <dbReference type="Pfam" id="PF08574"/>
    </source>
</evidence>
<dbReference type="AlphaFoldDB" id="A0A8H7E4G3"/>